<evidence type="ECO:0000259" key="7">
    <source>
        <dbReference type="Pfam" id="PF03717"/>
    </source>
</evidence>
<keyword evidence="9" id="KW-1185">Reference proteome</keyword>
<dbReference type="Gene3D" id="3.40.710.10">
    <property type="entry name" value="DD-peptidase/beta-lactamase superfamily"/>
    <property type="match status" value="1"/>
</dbReference>
<dbReference type="InterPro" id="IPR050515">
    <property type="entry name" value="Beta-lactam/transpept"/>
</dbReference>
<dbReference type="Pfam" id="PF03717">
    <property type="entry name" value="PBP_dimer"/>
    <property type="match status" value="1"/>
</dbReference>
<feature type="signal peptide" evidence="5">
    <location>
        <begin position="1"/>
        <end position="21"/>
    </location>
</feature>
<keyword evidence="5" id="KW-0732">Signal</keyword>
<dbReference type="Pfam" id="PF00905">
    <property type="entry name" value="Transpeptidase"/>
    <property type="match status" value="1"/>
</dbReference>
<gene>
    <name evidence="8" type="ORF">ABCQ75_13510</name>
</gene>
<evidence type="ECO:0000256" key="2">
    <source>
        <dbReference type="ARBA" id="ARBA00007171"/>
    </source>
</evidence>
<sequence>MGRFRVVSVLLASALAAAALASCDDGRQDAAREAARRLAAAVSALDVGAVPLQGVEPSTAQEQLAAAVEGLGDATPAVSAGEPRLDGDSADVDLDYTWTLGGHEWKYRTTAQLAREGDEWRTLWRPEALAPQLGTDEVLVLAATAPERADILGAGDAKLVTARPVLRVGIDKAKVTADRLDAAARALAKLVGIDAAAYAQQAAAAGEKAFVEAIVLRDAPGRTPTDGQIAAVPGAITVKDTLALAPTRTFARALLGTVGQATAEQIEASDGTLQAGDETGVGGLQAQYDSQLRGKDGVTVYAQPAGLTAEQLSAAPDARRTLFEAAPVAGTPLRTTLDPALQKLAEDTLAGVGPASAIVALRPSDGAVLAAASGPGSDGYNTAMLGQYAPGSIFKTVDALAMVRNGATAATRVECTEALTVEGRTFRNAPGYPAASLGDITLRDAYAHSCNTAFIAQRETVSQGQLESAATSLGVAVDHPGLGAAAFLGSVPGSAEGTEHAASMIGQGRVLFSPLAAAVMAGSVAKGAPVAARLVLAPVGSGTQGSTTAGGPTGAAGSPSSGPTTPAPTASPAAEPGPPLTGAEAGVLRDLMRAVVTSGHAGFLADVPGAPVGAKTGTAEFGSADPPKTHAWIIGTHGDLAVAVFVEEGGLGATVSGPLLDRFLTAAR</sequence>
<proteinExistence type="inferred from homology"/>
<dbReference type="InterPro" id="IPR001460">
    <property type="entry name" value="PCN-bd_Tpept"/>
</dbReference>
<evidence type="ECO:0000256" key="3">
    <source>
        <dbReference type="ARBA" id="ARBA00023136"/>
    </source>
</evidence>
<comment type="subcellular location">
    <subcellularLocation>
        <location evidence="1">Membrane</location>
    </subcellularLocation>
</comment>
<comment type="similarity">
    <text evidence="2">Belongs to the transpeptidase family.</text>
</comment>
<evidence type="ECO:0000256" key="4">
    <source>
        <dbReference type="SAM" id="MobiDB-lite"/>
    </source>
</evidence>
<dbReference type="PROSITE" id="PS51257">
    <property type="entry name" value="PROKAR_LIPOPROTEIN"/>
    <property type="match status" value="1"/>
</dbReference>
<dbReference type="InterPro" id="IPR005311">
    <property type="entry name" value="PBP_dimer"/>
</dbReference>
<dbReference type="SUPFAM" id="SSF56601">
    <property type="entry name" value="beta-lactamase/transpeptidase-like"/>
    <property type="match status" value="1"/>
</dbReference>
<dbReference type="PANTHER" id="PTHR30627">
    <property type="entry name" value="PEPTIDOGLYCAN D,D-TRANSPEPTIDASE"/>
    <property type="match status" value="1"/>
</dbReference>
<dbReference type="Proteomes" id="UP001422074">
    <property type="component" value="Unassembled WGS sequence"/>
</dbReference>
<dbReference type="SUPFAM" id="SSF56519">
    <property type="entry name" value="Penicillin binding protein dimerisation domain"/>
    <property type="match status" value="1"/>
</dbReference>
<feature type="region of interest" description="Disordered" evidence="4">
    <location>
        <begin position="542"/>
        <end position="583"/>
    </location>
</feature>
<accession>A0ABU9X280</accession>
<feature type="domain" description="Penicillin-binding protein transpeptidase" evidence="6">
    <location>
        <begin position="357"/>
        <end position="661"/>
    </location>
</feature>
<comment type="caution">
    <text evidence="8">The sequence shown here is derived from an EMBL/GenBank/DDBJ whole genome shotgun (WGS) entry which is preliminary data.</text>
</comment>
<dbReference type="InterPro" id="IPR012338">
    <property type="entry name" value="Beta-lactam/transpept-like"/>
</dbReference>
<organism evidence="8 9">
    <name type="scientific">Sinomonas halotolerans</name>
    <dbReference type="NCBI Taxonomy" id="1644133"/>
    <lineage>
        <taxon>Bacteria</taxon>
        <taxon>Bacillati</taxon>
        <taxon>Actinomycetota</taxon>
        <taxon>Actinomycetes</taxon>
        <taxon>Micrococcales</taxon>
        <taxon>Micrococcaceae</taxon>
        <taxon>Sinomonas</taxon>
    </lineage>
</organism>
<feature type="chain" id="PRO_5046788455" evidence="5">
    <location>
        <begin position="22"/>
        <end position="668"/>
    </location>
</feature>
<keyword evidence="3" id="KW-0472">Membrane</keyword>
<evidence type="ECO:0000313" key="9">
    <source>
        <dbReference type="Proteomes" id="UP001422074"/>
    </source>
</evidence>
<name>A0ABU9X280_9MICC</name>
<dbReference type="InterPro" id="IPR036138">
    <property type="entry name" value="PBP_dimer_sf"/>
</dbReference>
<dbReference type="Gene3D" id="3.90.1310.10">
    <property type="entry name" value="Penicillin-binding protein 2a (Domain 2)"/>
    <property type="match status" value="1"/>
</dbReference>
<evidence type="ECO:0000256" key="5">
    <source>
        <dbReference type="SAM" id="SignalP"/>
    </source>
</evidence>
<evidence type="ECO:0000256" key="1">
    <source>
        <dbReference type="ARBA" id="ARBA00004370"/>
    </source>
</evidence>
<dbReference type="RefSeq" id="WP_345885976.1">
    <property type="nucleotide sequence ID" value="NZ_JBDFRB010000014.1"/>
</dbReference>
<evidence type="ECO:0000313" key="8">
    <source>
        <dbReference type="EMBL" id="MEN2745545.1"/>
    </source>
</evidence>
<reference evidence="8 9" key="1">
    <citation type="submission" date="2024-05" db="EMBL/GenBank/DDBJ databases">
        <title>Sinomonas sp. nov., isolated from a waste landfill.</title>
        <authorList>
            <person name="Zhao Y."/>
        </authorList>
    </citation>
    <scope>NUCLEOTIDE SEQUENCE [LARGE SCALE GENOMIC DNA]</scope>
    <source>
        <strain evidence="8 9">CCTCC AB2014300</strain>
    </source>
</reference>
<protein>
    <submittedName>
        <fullName evidence="8">Penicillin-binding transpeptidase domain-containing protein</fullName>
    </submittedName>
</protein>
<dbReference type="PANTHER" id="PTHR30627:SF24">
    <property type="entry name" value="PENICILLIN-BINDING PROTEIN 4B"/>
    <property type="match status" value="1"/>
</dbReference>
<feature type="compositionally biased region" description="Low complexity" evidence="4">
    <location>
        <begin position="542"/>
        <end position="574"/>
    </location>
</feature>
<evidence type="ECO:0000259" key="6">
    <source>
        <dbReference type="Pfam" id="PF00905"/>
    </source>
</evidence>
<dbReference type="EMBL" id="JBDFRB010000014">
    <property type="protein sequence ID" value="MEN2745545.1"/>
    <property type="molecule type" value="Genomic_DNA"/>
</dbReference>
<feature type="domain" description="Penicillin-binding protein dimerisation" evidence="7">
    <location>
        <begin position="144"/>
        <end position="302"/>
    </location>
</feature>